<comment type="caution">
    <text evidence="2">The sequence shown here is derived from an EMBL/GenBank/DDBJ whole genome shotgun (WGS) entry which is preliminary data.</text>
</comment>
<proteinExistence type="predicted"/>
<dbReference type="EMBL" id="CAVMBE010000046">
    <property type="protein sequence ID" value="CAK4031301.1"/>
    <property type="molecule type" value="Genomic_DNA"/>
</dbReference>
<organism evidence="2 3">
    <name type="scientific">Lecanosticta acicola</name>
    <dbReference type="NCBI Taxonomy" id="111012"/>
    <lineage>
        <taxon>Eukaryota</taxon>
        <taxon>Fungi</taxon>
        <taxon>Dikarya</taxon>
        <taxon>Ascomycota</taxon>
        <taxon>Pezizomycotina</taxon>
        <taxon>Dothideomycetes</taxon>
        <taxon>Dothideomycetidae</taxon>
        <taxon>Mycosphaerellales</taxon>
        <taxon>Mycosphaerellaceae</taxon>
        <taxon>Lecanosticta</taxon>
    </lineage>
</organism>
<keyword evidence="1" id="KW-0175">Coiled coil</keyword>
<evidence type="ECO:0000313" key="3">
    <source>
        <dbReference type="Proteomes" id="UP001296104"/>
    </source>
</evidence>
<dbReference type="AlphaFoldDB" id="A0AAI8Z2P6"/>
<feature type="coiled-coil region" evidence="1">
    <location>
        <begin position="25"/>
        <end position="55"/>
    </location>
</feature>
<evidence type="ECO:0000256" key="1">
    <source>
        <dbReference type="SAM" id="Coils"/>
    </source>
</evidence>
<name>A0AAI8Z2P6_9PEZI</name>
<sequence length="148" mass="16755">MSRNGFPVSTIDITHMPQWQIESLIRNLVSENHMLEVEKQKLQSEKDELENKAENDYWLNCANAELAAERDDAIECSENHRLEAKRISKNAIMRGKTYQSEAEQLRNQKDALVKAADKVAQAASHVDLPPALGSAVRELKSEADRARN</sequence>
<protein>
    <submittedName>
        <fullName evidence="2">Uncharacterized protein</fullName>
    </submittedName>
</protein>
<evidence type="ECO:0000313" key="2">
    <source>
        <dbReference type="EMBL" id="CAK4031301.1"/>
    </source>
</evidence>
<keyword evidence="3" id="KW-1185">Reference proteome</keyword>
<accession>A0AAI8Z2P6</accession>
<dbReference type="Proteomes" id="UP001296104">
    <property type="component" value="Unassembled WGS sequence"/>
</dbReference>
<gene>
    <name evidence="2" type="ORF">LECACI_7A006459</name>
</gene>
<reference evidence="2" key="1">
    <citation type="submission" date="2023-11" db="EMBL/GenBank/DDBJ databases">
        <authorList>
            <person name="Alioto T."/>
            <person name="Alioto T."/>
            <person name="Gomez Garrido J."/>
        </authorList>
    </citation>
    <scope>NUCLEOTIDE SEQUENCE</scope>
</reference>